<gene>
    <name evidence="1" type="ORF">BJ138DRAFT_1079419</name>
</gene>
<organism evidence="1 2">
    <name type="scientific">Hygrophoropsis aurantiaca</name>
    <dbReference type="NCBI Taxonomy" id="72124"/>
    <lineage>
        <taxon>Eukaryota</taxon>
        <taxon>Fungi</taxon>
        <taxon>Dikarya</taxon>
        <taxon>Basidiomycota</taxon>
        <taxon>Agaricomycotina</taxon>
        <taxon>Agaricomycetes</taxon>
        <taxon>Agaricomycetidae</taxon>
        <taxon>Boletales</taxon>
        <taxon>Coniophorineae</taxon>
        <taxon>Hygrophoropsidaceae</taxon>
        <taxon>Hygrophoropsis</taxon>
    </lineage>
</organism>
<comment type="caution">
    <text evidence="1">The sequence shown here is derived from an EMBL/GenBank/DDBJ whole genome shotgun (WGS) entry which is preliminary data.</text>
</comment>
<accession>A0ACB8AP32</accession>
<proteinExistence type="predicted"/>
<evidence type="ECO:0000313" key="1">
    <source>
        <dbReference type="EMBL" id="KAH7914488.1"/>
    </source>
</evidence>
<dbReference type="EMBL" id="MU267613">
    <property type="protein sequence ID" value="KAH7914488.1"/>
    <property type="molecule type" value="Genomic_DNA"/>
</dbReference>
<evidence type="ECO:0000313" key="2">
    <source>
        <dbReference type="Proteomes" id="UP000790377"/>
    </source>
</evidence>
<keyword evidence="2" id="KW-1185">Reference proteome</keyword>
<name>A0ACB8AP32_9AGAM</name>
<reference evidence="1" key="1">
    <citation type="journal article" date="2021" name="New Phytol.">
        <title>Evolutionary innovations through gain and loss of genes in the ectomycorrhizal Boletales.</title>
        <authorList>
            <person name="Wu G."/>
            <person name="Miyauchi S."/>
            <person name="Morin E."/>
            <person name="Kuo A."/>
            <person name="Drula E."/>
            <person name="Varga T."/>
            <person name="Kohler A."/>
            <person name="Feng B."/>
            <person name="Cao Y."/>
            <person name="Lipzen A."/>
            <person name="Daum C."/>
            <person name="Hundley H."/>
            <person name="Pangilinan J."/>
            <person name="Johnson J."/>
            <person name="Barry K."/>
            <person name="LaButti K."/>
            <person name="Ng V."/>
            <person name="Ahrendt S."/>
            <person name="Min B."/>
            <person name="Choi I.G."/>
            <person name="Park H."/>
            <person name="Plett J.M."/>
            <person name="Magnuson J."/>
            <person name="Spatafora J.W."/>
            <person name="Nagy L.G."/>
            <person name="Henrissat B."/>
            <person name="Grigoriev I.V."/>
            <person name="Yang Z.L."/>
            <person name="Xu J."/>
            <person name="Martin F.M."/>
        </authorList>
    </citation>
    <scope>NUCLEOTIDE SEQUENCE</scope>
    <source>
        <strain evidence="1">ATCC 28755</strain>
    </source>
</reference>
<protein>
    <submittedName>
        <fullName evidence="1">Uncharacterized protein</fullName>
    </submittedName>
</protein>
<sequence length="104" mass="11210">MAMTMSALPAQLRTGSPMPYISSPLAATSSHNSMAGPSRGLPKRNPSFPPSRPLRPFASISQSMTKQSGMGSSSKKPVKLIEPPKNFKTTFILDLTQGEFSRQD</sequence>
<dbReference type="Proteomes" id="UP000790377">
    <property type="component" value="Unassembled WGS sequence"/>
</dbReference>